<dbReference type="EMBL" id="BQNB010010686">
    <property type="protein sequence ID" value="GJS80636.1"/>
    <property type="molecule type" value="Genomic_DNA"/>
</dbReference>
<gene>
    <name evidence="2" type="ORF">Tco_0730517</name>
</gene>
<feature type="region of interest" description="Disordered" evidence="1">
    <location>
        <begin position="1"/>
        <end position="36"/>
    </location>
</feature>
<proteinExistence type="predicted"/>
<comment type="caution">
    <text evidence="2">The sequence shown here is derived from an EMBL/GenBank/DDBJ whole genome shotgun (WGS) entry which is preliminary data.</text>
</comment>
<dbReference type="Proteomes" id="UP001151760">
    <property type="component" value="Unassembled WGS sequence"/>
</dbReference>
<organism evidence="2 3">
    <name type="scientific">Tanacetum coccineum</name>
    <dbReference type="NCBI Taxonomy" id="301880"/>
    <lineage>
        <taxon>Eukaryota</taxon>
        <taxon>Viridiplantae</taxon>
        <taxon>Streptophyta</taxon>
        <taxon>Embryophyta</taxon>
        <taxon>Tracheophyta</taxon>
        <taxon>Spermatophyta</taxon>
        <taxon>Magnoliopsida</taxon>
        <taxon>eudicotyledons</taxon>
        <taxon>Gunneridae</taxon>
        <taxon>Pentapetalae</taxon>
        <taxon>asterids</taxon>
        <taxon>campanulids</taxon>
        <taxon>Asterales</taxon>
        <taxon>Asteraceae</taxon>
        <taxon>Asteroideae</taxon>
        <taxon>Anthemideae</taxon>
        <taxon>Anthemidinae</taxon>
        <taxon>Tanacetum</taxon>
    </lineage>
</organism>
<keyword evidence="3" id="KW-1185">Reference proteome</keyword>
<evidence type="ECO:0000313" key="2">
    <source>
        <dbReference type="EMBL" id="GJS80636.1"/>
    </source>
</evidence>
<sequence>MAGAETVEHENKEKDEMTDATKTDIEKAAEEKGDAKLAGNAMISDYQVKESTELPPSSSSLSVSSGFVPTVVEHYLGSKIGDDLQKVLQRHTVDLIHKYFVKPTLDPSKIQKPTIDLVLESEKNALEIHKIKKEQAEKQNMPK</sequence>
<accession>A0ABQ4YT69</accession>
<reference evidence="2" key="2">
    <citation type="submission" date="2022-01" db="EMBL/GenBank/DDBJ databases">
        <authorList>
            <person name="Yamashiro T."/>
            <person name="Shiraishi A."/>
            <person name="Satake H."/>
            <person name="Nakayama K."/>
        </authorList>
    </citation>
    <scope>NUCLEOTIDE SEQUENCE</scope>
</reference>
<protein>
    <submittedName>
        <fullName evidence="2">Uncharacterized protein</fullName>
    </submittedName>
</protein>
<evidence type="ECO:0000313" key="3">
    <source>
        <dbReference type="Proteomes" id="UP001151760"/>
    </source>
</evidence>
<feature type="compositionally biased region" description="Basic and acidic residues" evidence="1">
    <location>
        <begin position="1"/>
        <end position="35"/>
    </location>
</feature>
<reference evidence="2" key="1">
    <citation type="journal article" date="2022" name="Int. J. Mol. Sci.">
        <title>Draft Genome of Tanacetum Coccineum: Genomic Comparison of Closely Related Tanacetum-Family Plants.</title>
        <authorList>
            <person name="Yamashiro T."/>
            <person name="Shiraishi A."/>
            <person name="Nakayama K."/>
            <person name="Satake H."/>
        </authorList>
    </citation>
    <scope>NUCLEOTIDE SEQUENCE</scope>
</reference>
<evidence type="ECO:0000256" key="1">
    <source>
        <dbReference type="SAM" id="MobiDB-lite"/>
    </source>
</evidence>
<name>A0ABQ4YT69_9ASTR</name>